<evidence type="ECO:0000313" key="5">
    <source>
        <dbReference type="Proteomes" id="UP001222800"/>
    </source>
</evidence>
<feature type="region of interest" description="Disordered" evidence="2">
    <location>
        <begin position="371"/>
        <end position="399"/>
    </location>
</feature>
<dbReference type="InterPro" id="IPR040528">
    <property type="entry name" value="Lectin-like"/>
</dbReference>
<dbReference type="Pfam" id="PF18560">
    <property type="entry name" value="Lectin_like"/>
    <property type="match status" value="1"/>
</dbReference>
<evidence type="ECO:0000256" key="2">
    <source>
        <dbReference type="SAM" id="MobiDB-lite"/>
    </source>
</evidence>
<keyword evidence="5" id="KW-1185">Reference proteome</keyword>
<organism evidence="4 5">
    <name type="scientific">Tepidibacter hydrothermalis</name>
    <dbReference type="NCBI Taxonomy" id="3036126"/>
    <lineage>
        <taxon>Bacteria</taxon>
        <taxon>Bacillati</taxon>
        <taxon>Bacillota</taxon>
        <taxon>Clostridia</taxon>
        <taxon>Peptostreptococcales</taxon>
        <taxon>Peptostreptococcaceae</taxon>
        <taxon>Tepidibacter</taxon>
    </lineage>
</organism>
<proteinExistence type="inferred from homology"/>
<dbReference type="InterPro" id="IPR000668">
    <property type="entry name" value="Peptidase_C1A_C"/>
</dbReference>
<dbReference type="Pfam" id="PF00112">
    <property type="entry name" value="Peptidase_C1"/>
    <property type="match status" value="1"/>
</dbReference>
<protein>
    <submittedName>
        <fullName evidence="4">Lectin like domain-containing protein</fullName>
    </submittedName>
</protein>
<name>A0ABY8ECQ1_9FIRM</name>
<evidence type="ECO:0000259" key="3">
    <source>
        <dbReference type="SMART" id="SM00645"/>
    </source>
</evidence>
<dbReference type="InterPro" id="IPR013128">
    <property type="entry name" value="Peptidase_C1A"/>
</dbReference>
<accession>A0ABY8ECQ1</accession>
<dbReference type="EMBL" id="CP120733">
    <property type="protein sequence ID" value="WFD10715.1"/>
    <property type="molecule type" value="Genomic_DNA"/>
</dbReference>
<dbReference type="CDD" id="cd02619">
    <property type="entry name" value="Peptidase_C1"/>
    <property type="match status" value="1"/>
</dbReference>
<evidence type="ECO:0000256" key="1">
    <source>
        <dbReference type="ARBA" id="ARBA00008455"/>
    </source>
</evidence>
<reference evidence="4 5" key="1">
    <citation type="submission" date="2023-03" db="EMBL/GenBank/DDBJ databases">
        <title>Complete genome sequence of Tepidibacter sp. SWIR-1, isolated from a deep-sea hydrothermal vent.</title>
        <authorList>
            <person name="Li X."/>
        </authorList>
    </citation>
    <scope>NUCLEOTIDE SEQUENCE [LARGE SCALE GENOMIC DNA]</scope>
    <source>
        <strain evidence="4 5">SWIR-1</strain>
    </source>
</reference>
<feature type="domain" description="Peptidase C1A papain C-terminal" evidence="3">
    <location>
        <begin position="32"/>
        <end position="257"/>
    </location>
</feature>
<dbReference type="PANTHER" id="PTHR12411">
    <property type="entry name" value="CYSTEINE PROTEASE FAMILY C1-RELATED"/>
    <property type="match status" value="1"/>
</dbReference>
<dbReference type="SUPFAM" id="SSF54001">
    <property type="entry name" value="Cysteine proteinases"/>
    <property type="match status" value="1"/>
</dbReference>
<dbReference type="Gene3D" id="3.90.70.10">
    <property type="entry name" value="Cysteine proteinases"/>
    <property type="match status" value="1"/>
</dbReference>
<dbReference type="RefSeq" id="WP_277732682.1">
    <property type="nucleotide sequence ID" value="NZ_CP120733.1"/>
</dbReference>
<dbReference type="InterPro" id="IPR038765">
    <property type="entry name" value="Papain-like_cys_pep_sf"/>
</dbReference>
<gene>
    <name evidence="4" type="ORF">P4S50_01180</name>
</gene>
<dbReference type="Proteomes" id="UP001222800">
    <property type="component" value="Chromosome"/>
</dbReference>
<evidence type="ECO:0000313" key="4">
    <source>
        <dbReference type="EMBL" id="WFD10715.1"/>
    </source>
</evidence>
<comment type="similarity">
    <text evidence="1">Belongs to the peptidase C1 family.</text>
</comment>
<dbReference type="SMART" id="SM00645">
    <property type="entry name" value="Pept_C1"/>
    <property type="match status" value="1"/>
</dbReference>
<sequence>MRIKTKKRIIGVIGCLIFNLVFLSGFSYADSLPKKYDLRELEIVTPVKDQGEINSCWAFAALSSLESNIKLKKNKEYDFSENNMINVHGFDSGAKDGGNLVMATAYLASWKGAVLEEKDEYPKNRYSTNRGIKKSDYHIQNVIYIPERKTSEDNNKIKKAIMDYGAVYTAFKWDESYYNQRKSSYSYNTSSKGNHAVSIVGWDDEYSKDNFKEKPENDGAFICKNSAGSNWGDDGYFYVSYYDSNIGKIENAVFIASEERYDNIYQYDELGETYDYGYSNETAWFSNVFVARENEELSAVGFYTNGEDSDYEIWVCRNFEDMNSFKDMKKIEQGKIDTIGYHTISTDKIDLNKNEKFAVVIKLKTKGQEYPVAGESPNGKHSSKAKANKNESFISPNGKEWSDLTDIEPNANVCLKAITKNRYIIQNQGNLEVQLIEKNDSIDNNGQVDITVRVKNNEDKPKNVVLMLGMYDENNKMVDSTSIKKEIKSKEEELLTTGVLIPDKGKYTLKGFVWDDSDKGNYFIKNPIHIKIR</sequence>